<dbReference type="PROSITE" id="PS50033">
    <property type="entry name" value="UBX"/>
    <property type="match status" value="1"/>
</dbReference>
<accession>A0A7U2I8Q6</accession>
<feature type="domain" description="SEP" evidence="4">
    <location>
        <begin position="237"/>
        <end position="302"/>
    </location>
</feature>
<dbReference type="SMART" id="SM00553">
    <property type="entry name" value="SEP"/>
    <property type="match status" value="1"/>
</dbReference>
<evidence type="ECO:0000313" key="6">
    <source>
        <dbReference type="Proteomes" id="UP000663193"/>
    </source>
</evidence>
<dbReference type="Pfam" id="PF00789">
    <property type="entry name" value="UBX"/>
    <property type="match status" value="1"/>
</dbReference>
<dbReference type="Gene3D" id="1.10.8.10">
    <property type="entry name" value="DNA helicase RuvA subunit, C-terminal domain"/>
    <property type="match status" value="1"/>
</dbReference>
<evidence type="ECO:0000313" key="5">
    <source>
        <dbReference type="EMBL" id="QRD05306.1"/>
    </source>
</evidence>
<dbReference type="Gene3D" id="3.10.20.90">
    <property type="entry name" value="Phosphatidylinositol 3-kinase Catalytic Subunit, Chain A, domain 1"/>
    <property type="match status" value="1"/>
</dbReference>
<dbReference type="GO" id="GO:0043161">
    <property type="term" value="P:proteasome-mediated ubiquitin-dependent protein catabolic process"/>
    <property type="evidence" value="ECO:0007669"/>
    <property type="project" value="UniProtKB-ARBA"/>
</dbReference>
<feature type="domain" description="UBX" evidence="3">
    <location>
        <begin position="358"/>
        <end position="435"/>
    </location>
</feature>
<dbReference type="PROSITE" id="PS51399">
    <property type="entry name" value="SEP"/>
    <property type="match status" value="1"/>
</dbReference>
<dbReference type="InterPro" id="IPR001012">
    <property type="entry name" value="UBX_dom"/>
</dbReference>
<feature type="compositionally biased region" description="Low complexity" evidence="2">
    <location>
        <begin position="326"/>
        <end position="353"/>
    </location>
</feature>
<dbReference type="Proteomes" id="UP000663193">
    <property type="component" value="Chromosome 18"/>
</dbReference>
<feature type="compositionally biased region" description="Low complexity" evidence="2">
    <location>
        <begin position="93"/>
        <end position="115"/>
    </location>
</feature>
<dbReference type="SUPFAM" id="SSF54236">
    <property type="entry name" value="Ubiquitin-like"/>
    <property type="match status" value="1"/>
</dbReference>
<dbReference type="OMA" id="NKDHTDK"/>
<dbReference type="Pfam" id="PF14555">
    <property type="entry name" value="UBA_4"/>
    <property type="match status" value="1"/>
</dbReference>
<dbReference type="CDD" id="cd14348">
    <property type="entry name" value="UBA_p47"/>
    <property type="match status" value="1"/>
</dbReference>
<feature type="compositionally biased region" description="Polar residues" evidence="2">
    <location>
        <begin position="313"/>
        <end position="325"/>
    </location>
</feature>
<feature type="region of interest" description="Disordered" evidence="2">
    <location>
        <begin position="298"/>
        <end position="355"/>
    </location>
</feature>
<dbReference type="PANTHER" id="PTHR23333">
    <property type="entry name" value="UBX DOMAIN CONTAINING PROTEIN"/>
    <property type="match status" value="1"/>
</dbReference>
<sequence>MSEGAENQDAQIAQLASLTGLDPATAERYLNASNGDLTLAASLYFDEHQEQEQGSEADVEMAGDEQTTDPTPNPPQQPVPGGARRLDGSYVDPPAAAASSSSSQPSSSRQAPQQRGVAGLRTLKDLQSSGGGGGHGHAHGDGDHSSDEDQDDENQDFFTGGEKSGLAVQNPNAANPRDQINNILKRARQNAPRPGGDDERPSSFFRGTGTTLGGDDAPSRTIPDPKAAAAAAAPPERAHRELHLWRDGFSVDDGALFRYDDPANARTLEMINTGHAPLHILNVEHGQEVDVEVHAHKDEDYKQPKKKYVPFSGSGNRLGSPTPGVSSASAPMTAAPSSSTTAASTSTTPAAPSVDVDASAPTITLQIRLGDGTRLQSRFNTTHTIGDVYEFVDRASPASQERAYALMTTFPSKELEDKAQVLGDMSEFKRGGVVVQKWK</sequence>
<feature type="compositionally biased region" description="Polar residues" evidence="2">
    <location>
        <begin position="167"/>
        <end position="182"/>
    </location>
</feature>
<evidence type="ECO:0000259" key="3">
    <source>
        <dbReference type="PROSITE" id="PS50033"/>
    </source>
</evidence>
<name>A0A7U2I8Q6_PHANO</name>
<dbReference type="RefSeq" id="XP_001801448.1">
    <property type="nucleotide sequence ID" value="XM_001801396.1"/>
</dbReference>
<dbReference type="SMART" id="SM00166">
    <property type="entry name" value="UBX"/>
    <property type="match status" value="1"/>
</dbReference>
<dbReference type="KEGG" id="pno:SNOG_11204"/>
<dbReference type="FunFam" id="3.30.420.210:FF:000002">
    <property type="entry name" value="UBX domain-containing protein 1"/>
    <property type="match status" value="1"/>
</dbReference>
<dbReference type="InterPro" id="IPR036241">
    <property type="entry name" value="NSFL1C_SEP_dom_sf"/>
</dbReference>
<dbReference type="Pfam" id="PF08059">
    <property type="entry name" value="SEP"/>
    <property type="match status" value="1"/>
</dbReference>
<evidence type="ECO:0008006" key="7">
    <source>
        <dbReference type="Google" id="ProtNLM"/>
    </source>
</evidence>
<dbReference type="FunFam" id="1.10.8.10:FF:000230">
    <property type="entry name" value="Predicted protein"/>
    <property type="match status" value="1"/>
</dbReference>
<dbReference type="AlphaFoldDB" id="A0A7U2I8Q6"/>
<dbReference type="Gene3D" id="3.30.420.210">
    <property type="entry name" value="SEP domain"/>
    <property type="match status" value="1"/>
</dbReference>
<reference evidence="6" key="1">
    <citation type="journal article" date="2021" name="BMC Genomics">
        <title>Chromosome-level genome assembly and manually-curated proteome of model necrotroph Parastagonospora nodorum Sn15 reveals a genome-wide trove of candidate effector homologs, and redundancy of virulence-related functions within an accessory chromosome.</title>
        <authorList>
            <person name="Bertazzoni S."/>
            <person name="Jones D.A.B."/>
            <person name="Phan H.T."/>
            <person name="Tan K.-C."/>
            <person name="Hane J.K."/>
        </authorList>
    </citation>
    <scope>NUCLEOTIDE SEQUENCE [LARGE SCALE GENOMIC DNA]</scope>
    <source>
        <strain evidence="6">SN15 / ATCC MYA-4574 / FGSC 10173)</strain>
    </source>
</reference>
<keyword evidence="1" id="KW-0833">Ubl conjugation pathway</keyword>
<feature type="compositionally biased region" description="Basic and acidic residues" evidence="2">
    <location>
        <begin position="138"/>
        <end position="147"/>
    </location>
</feature>
<evidence type="ECO:0000256" key="1">
    <source>
        <dbReference type="ARBA" id="ARBA00022786"/>
    </source>
</evidence>
<gene>
    <name evidence="5" type="ORF">JI435_112040</name>
</gene>
<dbReference type="PANTHER" id="PTHR23333:SF20">
    <property type="entry name" value="NSFL1 COFACTOR P47"/>
    <property type="match status" value="1"/>
</dbReference>
<dbReference type="InterPro" id="IPR029071">
    <property type="entry name" value="Ubiquitin-like_domsf"/>
</dbReference>
<dbReference type="VEuPathDB" id="FungiDB:JI435_112040"/>
<dbReference type="SUPFAM" id="SSF102848">
    <property type="entry name" value="NSFL1 (p97 ATPase) cofactor p47, SEP domain"/>
    <property type="match status" value="1"/>
</dbReference>
<dbReference type="CDD" id="cd01770">
    <property type="entry name" value="UBX_UBXN2"/>
    <property type="match status" value="1"/>
</dbReference>
<dbReference type="FunFam" id="3.10.20.90:FF:000179">
    <property type="entry name" value="Plant UBX domain-containing protein 4"/>
    <property type="match status" value="1"/>
</dbReference>
<organism evidence="5 6">
    <name type="scientific">Phaeosphaeria nodorum (strain SN15 / ATCC MYA-4574 / FGSC 10173)</name>
    <name type="common">Glume blotch fungus</name>
    <name type="synonym">Parastagonospora nodorum</name>
    <dbReference type="NCBI Taxonomy" id="321614"/>
    <lineage>
        <taxon>Eukaryota</taxon>
        <taxon>Fungi</taxon>
        <taxon>Dikarya</taxon>
        <taxon>Ascomycota</taxon>
        <taxon>Pezizomycotina</taxon>
        <taxon>Dothideomycetes</taxon>
        <taxon>Pleosporomycetidae</taxon>
        <taxon>Pleosporales</taxon>
        <taxon>Pleosporineae</taxon>
        <taxon>Phaeosphaeriaceae</taxon>
        <taxon>Parastagonospora</taxon>
    </lineage>
</organism>
<feature type="region of interest" description="Disordered" evidence="2">
    <location>
        <begin position="43"/>
        <end position="221"/>
    </location>
</feature>
<feature type="compositionally biased region" description="Acidic residues" evidence="2">
    <location>
        <begin position="53"/>
        <end position="67"/>
    </location>
</feature>
<dbReference type="OrthoDB" id="25887at2759"/>
<dbReference type="SUPFAM" id="SSF46934">
    <property type="entry name" value="UBA-like"/>
    <property type="match status" value="1"/>
</dbReference>
<dbReference type="InterPro" id="IPR012989">
    <property type="entry name" value="SEP_domain"/>
</dbReference>
<dbReference type="EMBL" id="CP069040">
    <property type="protein sequence ID" value="QRD05306.1"/>
    <property type="molecule type" value="Genomic_DNA"/>
</dbReference>
<evidence type="ECO:0000259" key="4">
    <source>
        <dbReference type="PROSITE" id="PS51399"/>
    </source>
</evidence>
<evidence type="ECO:0000256" key="2">
    <source>
        <dbReference type="SAM" id="MobiDB-lite"/>
    </source>
</evidence>
<keyword evidence="6" id="KW-1185">Reference proteome</keyword>
<proteinExistence type="predicted"/>
<protein>
    <recommendedName>
        <fullName evidence="7">SEP-domain-containing protein</fullName>
    </recommendedName>
</protein>
<dbReference type="InterPro" id="IPR009060">
    <property type="entry name" value="UBA-like_sf"/>
</dbReference>